<dbReference type="OrthoDB" id="9805101at2"/>
<comment type="cofactor">
    <cofactor evidence="6">
        <name>Zn(2+)</name>
        <dbReference type="ChEBI" id="CHEBI:29105"/>
    </cofactor>
</comment>
<proteinExistence type="inferred from homology"/>
<keyword evidence="4 6" id="KW-0862">Zinc</keyword>
<keyword evidence="1 6" id="KW-0813">Transport</keyword>
<dbReference type="EMBL" id="FOCP01000034">
    <property type="protein sequence ID" value="SEN68820.1"/>
    <property type="molecule type" value="Genomic_DNA"/>
</dbReference>
<name>A0A1H8IIY0_9PROT</name>
<evidence type="ECO:0000256" key="3">
    <source>
        <dbReference type="ARBA" id="ARBA00022723"/>
    </source>
</evidence>
<organism evidence="7 8">
    <name type="scientific">Nitrosomonas marina</name>
    <dbReference type="NCBI Taxonomy" id="917"/>
    <lineage>
        <taxon>Bacteria</taxon>
        <taxon>Pseudomonadati</taxon>
        <taxon>Pseudomonadota</taxon>
        <taxon>Betaproteobacteria</taxon>
        <taxon>Nitrosomonadales</taxon>
        <taxon>Nitrosomonadaceae</taxon>
        <taxon>Nitrosomonas</taxon>
    </lineage>
</organism>
<dbReference type="STRING" id="917.SAMN05216326_1037"/>
<dbReference type="AlphaFoldDB" id="A0A1H8IIY0"/>
<comment type="function">
    <text evidence="6">Part of an energy-coupled inorganic carbon pump.</text>
</comment>
<dbReference type="GO" id="GO:0008270">
    <property type="term" value="F:zinc ion binding"/>
    <property type="evidence" value="ECO:0007669"/>
    <property type="project" value="UniProtKB-UniRule"/>
</dbReference>
<comment type="subcellular location">
    <subcellularLocation>
        <location evidence="6">Cell membrane</location>
        <topology evidence="6">Peripheral membrane protein</topology>
    </subcellularLocation>
</comment>
<evidence type="ECO:0000256" key="2">
    <source>
        <dbReference type="ARBA" id="ARBA00022475"/>
    </source>
</evidence>
<protein>
    <recommendedName>
        <fullName evidence="6">Probable inorganic carbon transporter subunit DabA</fullName>
    </recommendedName>
</protein>
<evidence type="ECO:0000313" key="8">
    <source>
        <dbReference type="Proteomes" id="UP000199459"/>
    </source>
</evidence>
<accession>A0A1H8IIY0</accession>
<feature type="binding site" evidence="6">
    <location>
        <position position="753"/>
    </location>
    <ligand>
        <name>Zn(2+)</name>
        <dbReference type="ChEBI" id="CHEBI:29105"/>
    </ligand>
</feature>
<dbReference type="InterPro" id="IPR018752">
    <property type="entry name" value="DabA"/>
</dbReference>
<feature type="binding site" evidence="6">
    <location>
        <position position="564"/>
    </location>
    <ligand>
        <name>Zn(2+)</name>
        <dbReference type="ChEBI" id="CHEBI:29105"/>
    </ligand>
</feature>
<dbReference type="Pfam" id="PF10070">
    <property type="entry name" value="DabA"/>
    <property type="match status" value="1"/>
</dbReference>
<reference evidence="7 8" key="1">
    <citation type="submission" date="2016-10" db="EMBL/GenBank/DDBJ databases">
        <authorList>
            <person name="de Groot N.N."/>
        </authorList>
    </citation>
    <scope>NUCLEOTIDE SEQUENCE [LARGE SCALE GENOMIC DNA]</scope>
    <source>
        <strain evidence="7 8">Nm22</strain>
    </source>
</reference>
<gene>
    <name evidence="6" type="primary">dabA</name>
    <name evidence="7" type="ORF">SAMN05216325_1347</name>
</gene>
<dbReference type="GO" id="GO:0005886">
    <property type="term" value="C:plasma membrane"/>
    <property type="evidence" value="ECO:0007669"/>
    <property type="project" value="UniProtKB-SubCell"/>
</dbReference>
<evidence type="ECO:0000256" key="1">
    <source>
        <dbReference type="ARBA" id="ARBA00022448"/>
    </source>
</evidence>
<dbReference type="RefSeq" id="WP_090634652.1">
    <property type="nucleotide sequence ID" value="NZ_FOCP01000034.1"/>
</dbReference>
<dbReference type="PANTHER" id="PTHR38344">
    <property type="entry name" value="UPF0753 PROTEIN AQ_863"/>
    <property type="match status" value="1"/>
</dbReference>
<feature type="binding site" evidence="6">
    <location>
        <position position="562"/>
    </location>
    <ligand>
        <name>Zn(2+)</name>
        <dbReference type="ChEBI" id="CHEBI:29105"/>
    </ligand>
</feature>
<dbReference type="Proteomes" id="UP000199459">
    <property type="component" value="Unassembled WGS sequence"/>
</dbReference>
<keyword evidence="3 6" id="KW-0479">Metal-binding</keyword>
<keyword evidence="2 6" id="KW-1003">Cell membrane</keyword>
<evidence type="ECO:0000313" key="7">
    <source>
        <dbReference type="EMBL" id="SEN68820.1"/>
    </source>
</evidence>
<evidence type="ECO:0000256" key="4">
    <source>
        <dbReference type="ARBA" id="ARBA00022833"/>
    </source>
</evidence>
<dbReference type="PANTHER" id="PTHR38344:SF1">
    <property type="entry name" value="INORGANIC CARBON TRANSPORTER SUBUNIT DABA-RELATED"/>
    <property type="match status" value="1"/>
</dbReference>
<sequence>MTSESLDPRERIIEAIHHMDHVLPGQGPIHEFVHHNTIHGFQHFPFEQALAEYEALTGVFGYLSETQNRELYKQNRITDNDIFAVLAQQKDLQAEDIVIQTSRSVVKNKDIYRAAMVHELPTLSISQLNWQIEENNALNTIQHDVSDSSRQRLLAETGDQHIVVRQLWESILNKLDIELVDLHPENMLDLSEEEAQKWLEKVNTNLARDEDIPVHQKTRKEAEVMLGDLLSQIGDKITLRGLVKALSGIDILYSIRPQMIRICASVLDEGVAAWQLPERGKMGLYASWRATVQFDVNPFLHDLPDWQYIVSETPEDPVDCIIMQLTQMEIPEAKWEGYLRRLALELPGWSGLINWRQHHPEYETENNAPIHLADYLAIRLTLDRLWLNQACKDNWKIEARLGTIEYYFRKNLSEFMVRKFLYQGELPEYLTTLANDLIERTGSERQQQEEWQNLADLIWTWQFSPLVESDQENAAFNSGWRLFRLCQHLGLVAADIQQMQKNDLLRMLSMLDKFTPTERCKIWLYAYEYHYREAFLNAIRANQKRGRWATREQRPDAQIVFCIDEREESIRRQLEEINPKIETLGAAGFFGLPINYKGLDDHHRTALCPIVVVPSHNVDEVPRKGTESIYQAHLKGHSFYHKLAYLLNQSLRRSLVLSHAMIDALAPIIFIGLLGRTFVPKQILAFNSRIREKIDKKVPTELQFNAIEPDKPAIPEQPRLGFNDQEQADRLAAFMKATGLTYGFAKIVSLMAHGSTSQNNPHEAAHDCGACSGKRGGPNARLFAAMANRPAIRRLLAERGIQIPDDSWFVGAEHDTCSDVITWYDVEDIPENLKQHFESVRIDMIRARDASAHERCRRFYSAKHPKTPSGGIAHVHLRSNDLSQVRPEYGHATNASAIVGRRSISQGVFLDRRAFLISYDPTQDPEGKALENVLLAVGPVGAGINLEYYFSTIDNDRFGCSTKIPHNITGLFGVMEGTSSDIRTGLPKQMVEIHEPVRLQILVEAKTEVLGEIYGRQPSIQELVGGGWVLLSAIDPDTGQISCFERGVGFVPWNPEAIAIPEVESSIAYYQDVDVPLSPVLIKQPDMTGA</sequence>
<evidence type="ECO:0000256" key="5">
    <source>
        <dbReference type="ARBA" id="ARBA00023136"/>
    </source>
</evidence>
<dbReference type="HAMAP" id="MF_01871">
    <property type="entry name" value="DabA"/>
    <property type="match status" value="1"/>
</dbReference>
<keyword evidence="5 6" id="KW-0472">Membrane</keyword>
<comment type="subunit">
    <text evidence="6">Forms a complex with DabB.</text>
</comment>
<evidence type="ECO:0000256" key="6">
    <source>
        <dbReference type="HAMAP-Rule" id="MF_01871"/>
    </source>
</evidence>
<comment type="similarity">
    <text evidence="6">Belongs to the inorganic carbon transporter (TC 9.A.2) DabA family.</text>
</comment>
<feature type="binding site" evidence="6">
    <location>
        <position position="768"/>
    </location>
    <ligand>
        <name>Zn(2+)</name>
        <dbReference type="ChEBI" id="CHEBI:29105"/>
    </ligand>
</feature>